<keyword evidence="2" id="KW-0732">Signal</keyword>
<comment type="caution">
    <text evidence="3">The sequence shown here is derived from an EMBL/GenBank/DDBJ whole genome shotgun (WGS) entry which is preliminary data.</text>
</comment>
<dbReference type="EMBL" id="NBBJ01000001">
    <property type="protein sequence ID" value="OWK32172.1"/>
    <property type="molecule type" value="Genomic_DNA"/>
</dbReference>
<dbReference type="Proteomes" id="UP000197783">
    <property type="component" value="Unassembled WGS sequence"/>
</dbReference>
<organism evidence="3 4">
    <name type="scientific">Sphingomonas mucosissima</name>
    <dbReference type="NCBI Taxonomy" id="370959"/>
    <lineage>
        <taxon>Bacteria</taxon>
        <taxon>Pseudomonadati</taxon>
        <taxon>Pseudomonadota</taxon>
        <taxon>Alphaproteobacteria</taxon>
        <taxon>Sphingomonadales</taxon>
        <taxon>Sphingomonadaceae</taxon>
        <taxon>Sphingomonas</taxon>
    </lineage>
</organism>
<feature type="region of interest" description="Disordered" evidence="1">
    <location>
        <begin position="129"/>
        <end position="155"/>
    </location>
</feature>
<accession>A0A245ZQZ9</accession>
<proteinExistence type="predicted"/>
<feature type="signal peptide" evidence="2">
    <location>
        <begin position="1"/>
        <end position="22"/>
    </location>
</feature>
<evidence type="ECO:0008006" key="5">
    <source>
        <dbReference type="Google" id="ProtNLM"/>
    </source>
</evidence>
<sequence>MLRSLALSAAALAALAPAGAMAQAQAESGQPPQRIRQVTLTGNEACPTAADDEIVVCSRLDPNEQFRVPKNLRQAPEVPAQNQSWVNRAATVDRVGRVAGGLPNTCSPIGTGGQSGCGVAAGQAWAAERRQTRREEAAIAPGTTTDVDLEQEPQR</sequence>
<feature type="chain" id="PRO_5012557681" description="Secreted protein" evidence="2">
    <location>
        <begin position="23"/>
        <end position="155"/>
    </location>
</feature>
<evidence type="ECO:0000313" key="4">
    <source>
        <dbReference type="Proteomes" id="UP000197783"/>
    </source>
</evidence>
<evidence type="ECO:0000256" key="2">
    <source>
        <dbReference type="SAM" id="SignalP"/>
    </source>
</evidence>
<dbReference type="RefSeq" id="WP_088331585.1">
    <property type="nucleotide sequence ID" value="NZ_NBBJ01000001.1"/>
</dbReference>
<dbReference type="OrthoDB" id="7570448at2"/>
<protein>
    <recommendedName>
        <fullName evidence="5">Secreted protein</fullName>
    </recommendedName>
</protein>
<gene>
    <name evidence="3" type="ORF">SPMU_04930</name>
</gene>
<name>A0A245ZQZ9_9SPHN</name>
<evidence type="ECO:0000256" key="1">
    <source>
        <dbReference type="SAM" id="MobiDB-lite"/>
    </source>
</evidence>
<keyword evidence="4" id="KW-1185">Reference proteome</keyword>
<evidence type="ECO:0000313" key="3">
    <source>
        <dbReference type="EMBL" id="OWK32172.1"/>
    </source>
</evidence>
<reference evidence="3 4" key="1">
    <citation type="submission" date="2017-03" db="EMBL/GenBank/DDBJ databases">
        <title>Genome sequence of Sphingomonas mucosissima DSM 17494.</title>
        <authorList>
            <person name="Poehlein A."/>
            <person name="Wuebbeler J.H."/>
            <person name="Steinbuechel A."/>
            <person name="Daniel R."/>
        </authorList>
    </citation>
    <scope>NUCLEOTIDE SEQUENCE [LARGE SCALE GENOMIC DNA]</scope>
    <source>
        <strain evidence="3 4">DSM 17494</strain>
    </source>
</reference>
<dbReference type="AlphaFoldDB" id="A0A245ZQZ9"/>